<dbReference type="Gene3D" id="3.40.50.300">
    <property type="entry name" value="P-loop containing nucleotide triphosphate hydrolases"/>
    <property type="match status" value="1"/>
</dbReference>
<dbReference type="AlphaFoldDB" id="A0AAD2ECH8"/>
<evidence type="ECO:0000259" key="6">
    <source>
        <dbReference type="Pfam" id="PF00005"/>
    </source>
</evidence>
<proteinExistence type="predicted"/>
<dbReference type="PANTHER" id="PTHR48041">
    <property type="entry name" value="ABC TRANSPORTER G FAMILY MEMBER 28"/>
    <property type="match status" value="1"/>
</dbReference>
<keyword evidence="4" id="KW-1133">Transmembrane helix</keyword>
<evidence type="ECO:0000256" key="5">
    <source>
        <dbReference type="ARBA" id="ARBA00023136"/>
    </source>
</evidence>
<dbReference type="GO" id="GO:0042626">
    <property type="term" value="F:ATPase-coupled transmembrane transporter activity"/>
    <property type="evidence" value="ECO:0007669"/>
    <property type="project" value="TreeGrafter"/>
</dbReference>
<dbReference type="EMBL" id="OU503058">
    <property type="protein sequence ID" value="CAI9786807.1"/>
    <property type="molecule type" value="Genomic_DNA"/>
</dbReference>
<evidence type="ECO:0000313" key="7">
    <source>
        <dbReference type="EMBL" id="CAI9786807.1"/>
    </source>
</evidence>
<reference evidence="7" key="1">
    <citation type="submission" date="2023-05" db="EMBL/GenBank/DDBJ databases">
        <authorList>
            <person name="Huff M."/>
        </authorList>
    </citation>
    <scope>NUCLEOTIDE SEQUENCE</scope>
</reference>
<dbReference type="InterPro" id="IPR027417">
    <property type="entry name" value="P-loop_NTPase"/>
</dbReference>
<evidence type="ECO:0000256" key="1">
    <source>
        <dbReference type="ARBA" id="ARBA00004141"/>
    </source>
</evidence>
<dbReference type="GO" id="GO:0005886">
    <property type="term" value="C:plasma membrane"/>
    <property type="evidence" value="ECO:0007669"/>
    <property type="project" value="TreeGrafter"/>
</dbReference>
<keyword evidence="2" id="KW-0813">Transport</keyword>
<evidence type="ECO:0000256" key="4">
    <source>
        <dbReference type="ARBA" id="ARBA00022989"/>
    </source>
</evidence>
<keyword evidence="3" id="KW-0812">Transmembrane</keyword>
<dbReference type="Proteomes" id="UP000834106">
    <property type="component" value="Chromosome 23"/>
</dbReference>
<evidence type="ECO:0000256" key="2">
    <source>
        <dbReference type="ARBA" id="ARBA00022448"/>
    </source>
</evidence>
<comment type="subcellular location">
    <subcellularLocation>
        <location evidence="1">Membrane</location>
        <topology evidence="1">Multi-pass membrane protein</topology>
    </subcellularLocation>
</comment>
<keyword evidence="5" id="KW-0472">Membrane</keyword>
<protein>
    <recommendedName>
        <fullName evidence="6">ABC transporter domain-containing protein</fullName>
    </recommendedName>
</protein>
<sequence length="143" mass="15822">MVESVIRKLGLAKCKDTIIGNHFIRGILGGERKRVSVAHEKLINPSLLILDESTSGLNSTVAFRLMMTLGSLAEKGKTIVASVRQLLSQVYQSFDSIVVLCIYFGKGNDAMNYFKSVGFCPSFSLLEEPRTAMILTVMKMEEK</sequence>
<dbReference type="Pfam" id="PF00005">
    <property type="entry name" value="ABC_tran"/>
    <property type="match status" value="1"/>
</dbReference>
<evidence type="ECO:0000256" key="3">
    <source>
        <dbReference type="ARBA" id="ARBA00022692"/>
    </source>
</evidence>
<dbReference type="InterPro" id="IPR050352">
    <property type="entry name" value="ABCG_transporters"/>
</dbReference>
<evidence type="ECO:0000313" key="8">
    <source>
        <dbReference type="Proteomes" id="UP000834106"/>
    </source>
</evidence>
<gene>
    <name evidence="7" type="ORF">FPE_LOCUS34237</name>
</gene>
<feature type="domain" description="ABC transporter" evidence="6">
    <location>
        <begin position="2"/>
        <end position="55"/>
    </location>
</feature>
<dbReference type="GO" id="GO:0005524">
    <property type="term" value="F:ATP binding"/>
    <property type="evidence" value="ECO:0007669"/>
    <property type="project" value="InterPro"/>
</dbReference>
<dbReference type="GO" id="GO:0016887">
    <property type="term" value="F:ATP hydrolysis activity"/>
    <property type="evidence" value="ECO:0007669"/>
    <property type="project" value="InterPro"/>
</dbReference>
<dbReference type="SUPFAM" id="SSF52540">
    <property type="entry name" value="P-loop containing nucleoside triphosphate hydrolases"/>
    <property type="match status" value="1"/>
</dbReference>
<dbReference type="InterPro" id="IPR003439">
    <property type="entry name" value="ABC_transporter-like_ATP-bd"/>
</dbReference>
<keyword evidence="8" id="KW-1185">Reference proteome</keyword>
<dbReference type="PANTHER" id="PTHR48041:SF56">
    <property type="entry name" value="ABC TRANSPORTER G FAMILY MEMBER 25"/>
    <property type="match status" value="1"/>
</dbReference>
<organism evidence="7 8">
    <name type="scientific">Fraxinus pennsylvanica</name>
    <dbReference type="NCBI Taxonomy" id="56036"/>
    <lineage>
        <taxon>Eukaryota</taxon>
        <taxon>Viridiplantae</taxon>
        <taxon>Streptophyta</taxon>
        <taxon>Embryophyta</taxon>
        <taxon>Tracheophyta</taxon>
        <taxon>Spermatophyta</taxon>
        <taxon>Magnoliopsida</taxon>
        <taxon>eudicotyledons</taxon>
        <taxon>Gunneridae</taxon>
        <taxon>Pentapetalae</taxon>
        <taxon>asterids</taxon>
        <taxon>lamiids</taxon>
        <taxon>Lamiales</taxon>
        <taxon>Oleaceae</taxon>
        <taxon>Oleeae</taxon>
        <taxon>Fraxinus</taxon>
    </lineage>
</organism>
<accession>A0AAD2ECH8</accession>
<name>A0AAD2ECH8_9LAMI</name>